<evidence type="ECO:0000256" key="9">
    <source>
        <dbReference type="ARBA" id="ARBA00023136"/>
    </source>
</evidence>
<evidence type="ECO:0000259" key="11">
    <source>
        <dbReference type="PROSITE" id="PS52015"/>
    </source>
</evidence>
<dbReference type="SUPFAM" id="SSF74653">
    <property type="entry name" value="TolA/TonB C-terminal domain"/>
    <property type="match status" value="1"/>
</dbReference>
<keyword evidence="5" id="KW-0997">Cell inner membrane</keyword>
<organism evidence="12 13">
    <name type="scientific">Kingella bonacorsii</name>
    <dbReference type="NCBI Taxonomy" id="2796361"/>
    <lineage>
        <taxon>Bacteria</taxon>
        <taxon>Pseudomonadati</taxon>
        <taxon>Pseudomonadota</taxon>
        <taxon>Betaproteobacteria</taxon>
        <taxon>Neisseriales</taxon>
        <taxon>Neisseriaceae</taxon>
        <taxon>Kingella</taxon>
    </lineage>
</organism>
<protein>
    <submittedName>
        <fullName evidence="12">Energy transducer TonB</fullName>
    </submittedName>
</protein>
<sequence length="158" mass="17844">MMAKQGFQAALAHQSTIFGLPHHFEKHPTMRNYLFSLIVCYTLIAPAFAKQPHYVEGKLVNYANPVYPRQAMENEEGTVKLRIFVAPDNSVEQVEIVESSGSTFLDESAKKAAYKSTFQAALRNGKPVHTVFTTRFTFQMHSDDEKPFSKILRQVFGG</sequence>
<evidence type="ECO:0000256" key="5">
    <source>
        <dbReference type="ARBA" id="ARBA00022519"/>
    </source>
</evidence>
<evidence type="ECO:0000256" key="10">
    <source>
        <dbReference type="SAM" id="Phobius"/>
    </source>
</evidence>
<evidence type="ECO:0000313" key="13">
    <source>
        <dbReference type="Proteomes" id="UP000614058"/>
    </source>
</evidence>
<keyword evidence="3" id="KW-0813">Transport</keyword>
<name>A0ABS1BRH4_9NEIS</name>
<dbReference type="PROSITE" id="PS52015">
    <property type="entry name" value="TONB_CTD"/>
    <property type="match status" value="1"/>
</dbReference>
<dbReference type="NCBIfam" id="TIGR01352">
    <property type="entry name" value="tonB_Cterm"/>
    <property type="match status" value="1"/>
</dbReference>
<accession>A0ABS1BRH4</accession>
<evidence type="ECO:0000256" key="3">
    <source>
        <dbReference type="ARBA" id="ARBA00022448"/>
    </source>
</evidence>
<evidence type="ECO:0000256" key="2">
    <source>
        <dbReference type="ARBA" id="ARBA00006555"/>
    </source>
</evidence>
<proteinExistence type="inferred from homology"/>
<comment type="subcellular location">
    <subcellularLocation>
        <location evidence="1">Cell inner membrane</location>
        <topology evidence="1">Single-pass membrane protein</topology>
        <orientation evidence="1">Periplasmic side</orientation>
    </subcellularLocation>
</comment>
<evidence type="ECO:0000256" key="6">
    <source>
        <dbReference type="ARBA" id="ARBA00022692"/>
    </source>
</evidence>
<keyword evidence="7" id="KW-0653">Protein transport</keyword>
<keyword evidence="13" id="KW-1185">Reference proteome</keyword>
<feature type="domain" description="TonB C-terminal" evidence="11">
    <location>
        <begin position="52"/>
        <end position="145"/>
    </location>
</feature>
<feature type="transmembrane region" description="Helical" evidence="10">
    <location>
        <begin position="30"/>
        <end position="49"/>
    </location>
</feature>
<keyword evidence="8 10" id="KW-1133">Transmembrane helix</keyword>
<evidence type="ECO:0000256" key="4">
    <source>
        <dbReference type="ARBA" id="ARBA00022475"/>
    </source>
</evidence>
<gene>
    <name evidence="12" type="ORF">JDW22_04565</name>
</gene>
<keyword evidence="9 10" id="KW-0472">Membrane</keyword>
<dbReference type="PANTHER" id="PTHR33446">
    <property type="entry name" value="PROTEIN TONB-RELATED"/>
    <property type="match status" value="1"/>
</dbReference>
<dbReference type="InterPro" id="IPR006260">
    <property type="entry name" value="TonB/TolA_C"/>
</dbReference>
<reference evidence="12 13" key="1">
    <citation type="journal article" date="2021" name="Pathogens">
        <title>Isolation and Characterization of Kingella bonacorsii sp. nov., A Novel Kingella Species Detected in a Stable Periodontitis Subject.</title>
        <authorList>
            <person name="Antezack A."/>
            <person name="Boxberger M."/>
            <person name="Rolland C."/>
            <person name="Monnet-Corti V."/>
            <person name="La Scola B."/>
        </authorList>
    </citation>
    <scope>NUCLEOTIDE SEQUENCE [LARGE SCALE GENOMIC DNA]</scope>
    <source>
        <strain evidence="12 13">Marseille-Q4569</strain>
    </source>
</reference>
<dbReference type="Pfam" id="PF03544">
    <property type="entry name" value="TonB_C"/>
    <property type="match status" value="1"/>
</dbReference>
<evidence type="ECO:0000256" key="8">
    <source>
        <dbReference type="ARBA" id="ARBA00022989"/>
    </source>
</evidence>
<evidence type="ECO:0000256" key="7">
    <source>
        <dbReference type="ARBA" id="ARBA00022927"/>
    </source>
</evidence>
<keyword evidence="4" id="KW-1003">Cell membrane</keyword>
<dbReference type="Proteomes" id="UP000614058">
    <property type="component" value="Unassembled WGS sequence"/>
</dbReference>
<evidence type="ECO:0000313" key="12">
    <source>
        <dbReference type="EMBL" id="MBK0395873.1"/>
    </source>
</evidence>
<dbReference type="InterPro" id="IPR051045">
    <property type="entry name" value="TonB-dependent_transducer"/>
</dbReference>
<keyword evidence="6 10" id="KW-0812">Transmembrane</keyword>
<comment type="caution">
    <text evidence="12">The sequence shown here is derived from an EMBL/GenBank/DDBJ whole genome shotgun (WGS) entry which is preliminary data.</text>
</comment>
<dbReference type="Gene3D" id="3.30.1150.10">
    <property type="match status" value="1"/>
</dbReference>
<evidence type="ECO:0000256" key="1">
    <source>
        <dbReference type="ARBA" id="ARBA00004383"/>
    </source>
</evidence>
<comment type="similarity">
    <text evidence="2">Belongs to the TonB family.</text>
</comment>
<dbReference type="PANTHER" id="PTHR33446:SF2">
    <property type="entry name" value="PROTEIN TONB"/>
    <property type="match status" value="1"/>
</dbReference>
<dbReference type="EMBL" id="JAEHNZ010000001">
    <property type="protein sequence ID" value="MBK0395873.1"/>
    <property type="molecule type" value="Genomic_DNA"/>
</dbReference>
<dbReference type="InterPro" id="IPR037682">
    <property type="entry name" value="TonB_C"/>
</dbReference>